<dbReference type="AlphaFoldDB" id="A0A7J6BBM0"/>
<evidence type="ECO:0000256" key="6">
    <source>
        <dbReference type="SAM" id="MobiDB-lite"/>
    </source>
</evidence>
<sequence length="818" mass="90589">MVKQAAPRRALSRSFRHSSRTELSSPLTPWASPSPPALRHNPSSVPGWNPSSIPDHVYLDAATIFQNSHQDKAATHRLISYGMRSKVTALKIKDEAWQRRAYELAFNTLKYQELLEDIMIDSSFYLSKPVPDDLMSLVAVMLYDLQDRKFLPRERPANRDKQEEVTQVRAVENCLLRFKTKLAASLARCRIKHDLLSIDCMLPESIRQRQERGSNLPMYAWINTLRTSMQDVCEALKAAGFSHVKSITQLEGQTFCEDLHCLDLLVFPTSAKRELHKTNLLKDCRLVIQDKSCCVGPWALRPLLVPDGDVLMAGSFSTATVAHTAAIVAAAHTHLHTFPHSSKQARSSMRVFVCVGECSSAQRDELQEVLGSMGCSNVKLLPEALHTLDVYDTHLQKVQLILLTPQCSLSAVSNPVDYLLWENGDKELLQDLSQGSVSQSRLHILVAEQKRDLHHALLFPKVRVVVYSTCSSLPAENEEVVKSALTLTEHDNSKLQPFKLSHPSLLGCYKEDGNGEKKADFFRLEASDQSNGCFLAVLTFQPEPEETPHEVIARATASGLLDGIQPPKPIKKEGHGRQTRKGPAYQFRRQPHVSVSSQSQVAEFLNRELKTNSSVPTAAQERTNGTHSSWGKSKPTHPQHSCKPTSSKTSTVSNPSQASYITGPTSTLSSTTGLTLSYTSQTSFITGPTSSSPSNTAHTTPYNTTDPILLNTDSASSINGLTVTAFTKGLAPSHRTLNRTNGRRAAGPVAPPSAQPRGRHEVLRPMLISFPPPKFPSLCPESAPVKIKTPLLYQNWRNWSRPAPLTHTRFGSSIRPWL</sequence>
<evidence type="ECO:0000259" key="7">
    <source>
        <dbReference type="PROSITE" id="PS51686"/>
    </source>
</evidence>
<feature type="active site" description="Nucleophile" evidence="5">
    <location>
        <position position="470"/>
    </location>
</feature>
<dbReference type="GO" id="GO:0003723">
    <property type="term" value="F:RNA binding"/>
    <property type="evidence" value="ECO:0007669"/>
    <property type="project" value="UniProtKB-UniRule"/>
</dbReference>
<dbReference type="Pfam" id="PF21148">
    <property type="entry name" value="NSUN5_fdxn-like"/>
    <property type="match status" value="1"/>
</dbReference>
<organism evidence="8 9">
    <name type="scientific">Ameiurus melas</name>
    <name type="common">Black bullhead</name>
    <name type="synonym">Silurus melas</name>
    <dbReference type="NCBI Taxonomy" id="219545"/>
    <lineage>
        <taxon>Eukaryota</taxon>
        <taxon>Metazoa</taxon>
        <taxon>Chordata</taxon>
        <taxon>Craniata</taxon>
        <taxon>Vertebrata</taxon>
        <taxon>Euteleostomi</taxon>
        <taxon>Actinopterygii</taxon>
        <taxon>Neopterygii</taxon>
        <taxon>Teleostei</taxon>
        <taxon>Ostariophysi</taxon>
        <taxon>Siluriformes</taxon>
        <taxon>Ictaluridae</taxon>
        <taxon>Ameiurus</taxon>
    </lineage>
</organism>
<dbReference type="Proteomes" id="UP000593565">
    <property type="component" value="Unassembled WGS sequence"/>
</dbReference>
<dbReference type="Gene3D" id="3.30.70.1170">
    <property type="entry name" value="Sun protein, domain 3"/>
    <property type="match status" value="1"/>
</dbReference>
<evidence type="ECO:0000256" key="4">
    <source>
        <dbReference type="ARBA" id="ARBA00022884"/>
    </source>
</evidence>
<evidence type="ECO:0000256" key="3">
    <source>
        <dbReference type="ARBA" id="ARBA00022691"/>
    </source>
</evidence>
<feature type="region of interest" description="Disordered" evidence="6">
    <location>
        <begin position="561"/>
        <end position="671"/>
    </location>
</feature>
<dbReference type="Gene3D" id="3.40.50.150">
    <property type="entry name" value="Vaccinia Virus protein VP39"/>
    <property type="match status" value="1"/>
</dbReference>
<reference evidence="8 9" key="1">
    <citation type="submission" date="2020-02" db="EMBL/GenBank/DDBJ databases">
        <title>A chromosome-scale genome assembly of the black bullhead catfish (Ameiurus melas).</title>
        <authorList>
            <person name="Wen M."/>
            <person name="Zham M."/>
            <person name="Cabau C."/>
            <person name="Klopp C."/>
            <person name="Donnadieu C."/>
            <person name="Roques C."/>
            <person name="Bouchez O."/>
            <person name="Lampietro C."/>
            <person name="Jouanno E."/>
            <person name="Herpin A."/>
            <person name="Louis A."/>
            <person name="Berthelot C."/>
            <person name="Parey E."/>
            <person name="Roest-Crollius H."/>
            <person name="Braasch I."/>
            <person name="Postlethwait J."/>
            <person name="Robinson-Rechavi M."/>
            <person name="Echchiki A."/>
            <person name="Begum T."/>
            <person name="Montfort J."/>
            <person name="Schartl M."/>
            <person name="Bobe J."/>
            <person name="Guiguen Y."/>
        </authorList>
    </citation>
    <scope>NUCLEOTIDE SEQUENCE [LARGE SCALE GENOMIC DNA]</scope>
    <source>
        <strain evidence="8">M_S1</strain>
        <tissue evidence="8">Blood</tissue>
    </source>
</reference>
<dbReference type="InterPro" id="IPR042620">
    <property type="entry name" value="NSUN7"/>
</dbReference>
<dbReference type="SUPFAM" id="SSF53335">
    <property type="entry name" value="S-adenosyl-L-methionine-dependent methyltransferases"/>
    <property type="match status" value="1"/>
</dbReference>
<feature type="region of interest" description="Disordered" evidence="6">
    <location>
        <begin position="733"/>
        <end position="757"/>
    </location>
</feature>
<evidence type="ECO:0000313" key="8">
    <source>
        <dbReference type="EMBL" id="KAF4092376.1"/>
    </source>
</evidence>
<gene>
    <name evidence="8" type="ORF">AMELA_G00020310</name>
</gene>
<comment type="similarity">
    <text evidence="5">Belongs to the class I-like SAM-binding methyltransferase superfamily. RsmB/NOP family.</text>
</comment>
<keyword evidence="1 5" id="KW-0489">Methyltransferase</keyword>
<dbReference type="InterPro" id="IPR001678">
    <property type="entry name" value="MeTrfase_RsmB-F_NOP2_dom"/>
</dbReference>
<feature type="binding site" evidence="5">
    <location>
        <position position="357"/>
    </location>
    <ligand>
        <name>S-adenosyl-L-methionine</name>
        <dbReference type="ChEBI" id="CHEBI:59789"/>
    </ligand>
</feature>
<name>A0A7J6BBM0_AMEME</name>
<dbReference type="InterPro" id="IPR049560">
    <property type="entry name" value="MeTrfase_RsmB-F_NOP2_cat"/>
</dbReference>
<dbReference type="PANTHER" id="PTHR14663:SF2">
    <property type="entry name" value="METHYLTRANSFERASE NSUN7-RELATED"/>
    <property type="match status" value="1"/>
</dbReference>
<feature type="domain" description="SAM-dependent MTase RsmB/NOP-type" evidence="7">
    <location>
        <begin position="208"/>
        <end position="541"/>
    </location>
</feature>
<dbReference type="GO" id="GO:0032259">
    <property type="term" value="P:methylation"/>
    <property type="evidence" value="ECO:0007669"/>
    <property type="project" value="UniProtKB-KW"/>
</dbReference>
<comment type="caution">
    <text evidence="8">The sequence shown here is derived from an EMBL/GenBank/DDBJ whole genome shotgun (WGS) entry which is preliminary data.</text>
</comment>
<dbReference type="GO" id="GO:0008168">
    <property type="term" value="F:methyltransferase activity"/>
    <property type="evidence" value="ECO:0007669"/>
    <property type="project" value="UniProtKB-KW"/>
</dbReference>
<keyword evidence="2 5" id="KW-0808">Transferase</keyword>
<accession>A0A7J6BBM0</accession>
<evidence type="ECO:0000313" key="9">
    <source>
        <dbReference type="Proteomes" id="UP000593565"/>
    </source>
</evidence>
<comment type="caution">
    <text evidence="5">Lacks conserved residue(s) required for the propagation of feature annotation.</text>
</comment>
<feature type="region of interest" description="Disordered" evidence="6">
    <location>
        <begin position="1"/>
        <end position="46"/>
    </location>
</feature>
<evidence type="ECO:0000256" key="2">
    <source>
        <dbReference type="ARBA" id="ARBA00022679"/>
    </source>
</evidence>
<evidence type="ECO:0000256" key="5">
    <source>
        <dbReference type="PROSITE-ProRule" id="PRU01023"/>
    </source>
</evidence>
<dbReference type="Pfam" id="PF01189">
    <property type="entry name" value="Methyltr_RsmB-F"/>
    <property type="match status" value="1"/>
</dbReference>
<dbReference type="EMBL" id="JAAGNN010000002">
    <property type="protein sequence ID" value="KAF4092376.1"/>
    <property type="molecule type" value="Genomic_DNA"/>
</dbReference>
<proteinExistence type="inferred from homology"/>
<keyword evidence="4 5" id="KW-0694">RNA-binding</keyword>
<keyword evidence="3 5" id="KW-0949">S-adenosyl-L-methionine</keyword>
<keyword evidence="9" id="KW-1185">Reference proteome</keyword>
<feature type="compositionally biased region" description="Polar residues" evidence="6">
    <location>
        <begin position="611"/>
        <end position="664"/>
    </location>
</feature>
<evidence type="ECO:0000256" key="1">
    <source>
        <dbReference type="ARBA" id="ARBA00022603"/>
    </source>
</evidence>
<protein>
    <recommendedName>
        <fullName evidence="7">SAM-dependent MTase RsmB/NOP-type domain-containing protein</fullName>
    </recommendedName>
</protein>
<dbReference type="InterPro" id="IPR029063">
    <property type="entry name" value="SAM-dependent_MTases_sf"/>
</dbReference>
<dbReference type="PROSITE" id="PS51686">
    <property type="entry name" value="SAM_MT_RSMB_NOP"/>
    <property type="match status" value="1"/>
</dbReference>
<dbReference type="InterPro" id="IPR049561">
    <property type="entry name" value="NSUN5_7_fdxn-like"/>
</dbReference>
<dbReference type="PANTHER" id="PTHR14663">
    <property type="entry name" value="METHYLTRANSFERASE NSUN7-RELATED"/>
    <property type="match status" value="1"/>
</dbReference>